<feature type="compositionally biased region" description="Acidic residues" evidence="1">
    <location>
        <begin position="489"/>
        <end position="498"/>
    </location>
</feature>
<evidence type="ECO:0000313" key="4">
    <source>
        <dbReference type="Proteomes" id="UP000807025"/>
    </source>
</evidence>
<feature type="compositionally biased region" description="Basic residues" evidence="1">
    <location>
        <begin position="206"/>
        <end position="216"/>
    </location>
</feature>
<feature type="compositionally biased region" description="Basic and acidic residues" evidence="1">
    <location>
        <begin position="444"/>
        <end position="457"/>
    </location>
</feature>
<reference evidence="3" key="1">
    <citation type="submission" date="2020-11" db="EMBL/GenBank/DDBJ databases">
        <authorList>
            <consortium name="DOE Joint Genome Institute"/>
            <person name="Ahrendt S."/>
            <person name="Riley R."/>
            <person name="Andreopoulos W."/>
            <person name="Labutti K."/>
            <person name="Pangilinan J."/>
            <person name="Ruiz-Duenas F.J."/>
            <person name="Barrasa J.M."/>
            <person name="Sanchez-Garcia M."/>
            <person name="Camarero S."/>
            <person name="Miyauchi S."/>
            <person name="Serrano A."/>
            <person name="Linde D."/>
            <person name="Babiker R."/>
            <person name="Drula E."/>
            <person name="Ayuso-Fernandez I."/>
            <person name="Pacheco R."/>
            <person name="Padilla G."/>
            <person name="Ferreira P."/>
            <person name="Barriuso J."/>
            <person name="Kellner H."/>
            <person name="Castanera R."/>
            <person name="Alfaro M."/>
            <person name="Ramirez L."/>
            <person name="Pisabarro A.G."/>
            <person name="Kuo A."/>
            <person name="Tritt A."/>
            <person name="Lipzen A."/>
            <person name="He G."/>
            <person name="Yan M."/>
            <person name="Ng V."/>
            <person name="Cullen D."/>
            <person name="Martin F."/>
            <person name="Rosso M.-N."/>
            <person name="Henrissat B."/>
            <person name="Hibbett D."/>
            <person name="Martinez A.T."/>
            <person name="Grigoriev I.V."/>
        </authorList>
    </citation>
    <scope>NUCLEOTIDE SEQUENCE</scope>
    <source>
        <strain evidence="3">ATCC 90797</strain>
    </source>
</reference>
<accession>A0A9P5ZNR2</accession>
<evidence type="ECO:0000259" key="2">
    <source>
        <dbReference type="Pfam" id="PF20231"/>
    </source>
</evidence>
<proteinExistence type="predicted"/>
<name>A0A9P5ZNR2_PLEER</name>
<evidence type="ECO:0000313" key="3">
    <source>
        <dbReference type="EMBL" id="KAF9489975.1"/>
    </source>
</evidence>
<keyword evidence="4" id="KW-1185">Reference proteome</keyword>
<protein>
    <recommendedName>
        <fullName evidence="2">DUF6589 domain-containing protein</fullName>
    </recommendedName>
</protein>
<evidence type="ECO:0000256" key="1">
    <source>
        <dbReference type="SAM" id="MobiDB-lite"/>
    </source>
</evidence>
<comment type="caution">
    <text evidence="3">The sequence shown here is derived from an EMBL/GenBank/DDBJ whole genome shotgun (WGS) entry which is preliminary data.</text>
</comment>
<feature type="domain" description="DUF6589" evidence="2">
    <location>
        <begin position="3"/>
        <end position="148"/>
    </location>
</feature>
<dbReference type="AlphaFoldDB" id="A0A9P5ZNR2"/>
<dbReference type="InterPro" id="IPR046496">
    <property type="entry name" value="DUF6589"/>
</dbReference>
<feature type="region of interest" description="Disordered" evidence="1">
    <location>
        <begin position="430"/>
        <end position="531"/>
    </location>
</feature>
<feature type="compositionally biased region" description="Acidic residues" evidence="1">
    <location>
        <begin position="517"/>
        <end position="531"/>
    </location>
</feature>
<dbReference type="Pfam" id="PF20231">
    <property type="entry name" value="DUF6589"/>
    <property type="match status" value="2"/>
</dbReference>
<dbReference type="EMBL" id="MU154653">
    <property type="protein sequence ID" value="KAF9489975.1"/>
    <property type="molecule type" value="Genomic_DNA"/>
</dbReference>
<gene>
    <name evidence="3" type="ORF">BDN71DRAFT_1435018</name>
</gene>
<dbReference type="OrthoDB" id="3256296at2759"/>
<organism evidence="3 4">
    <name type="scientific">Pleurotus eryngii</name>
    <name type="common">Boletus of the steppes</name>
    <dbReference type="NCBI Taxonomy" id="5323"/>
    <lineage>
        <taxon>Eukaryota</taxon>
        <taxon>Fungi</taxon>
        <taxon>Dikarya</taxon>
        <taxon>Basidiomycota</taxon>
        <taxon>Agaricomycotina</taxon>
        <taxon>Agaricomycetes</taxon>
        <taxon>Agaricomycetidae</taxon>
        <taxon>Agaricales</taxon>
        <taxon>Pleurotineae</taxon>
        <taxon>Pleurotaceae</taxon>
        <taxon>Pleurotus</taxon>
    </lineage>
</organism>
<feature type="region of interest" description="Disordered" evidence="1">
    <location>
        <begin position="191"/>
        <end position="216"/>
    </location>
</feature>
<feature type="domain" description="DUF6589" evidence="2">
    <location>
        <begin position="154"/>
        <end position="373"/>
    </location>
</feature>
<sequence length="531" mass="60374">MDQLVDLIDFPHLWNIGVLQWLGALVKYIPELSHLQEDVTLHYHTQCFKLPMELEKTDICPLASSRKNEAVISELKDTFVDSLEQLGQEEGDYKHHTWLAGSDSMSFNNMHVLKKHLQAHKDPFQRFQYMELVLELWHGMWTDLSHLLLNKNSSLPSFEKLEDATCKLFDSYSTTSVQYQAEDGSMLSSLLEQGQTSDNHSSKTSKQGKGKGKGKLRIPLKNSDQTLSETIVFMWDALFSREVAYTVAEGDVGHAWEAMKVTVFTFARSTHSKYMTYMLEMICLLEWETHKELCEAILKSLLINLSGKPGDWQPADIVQELLNQCLKPVIQQKDAQFGSYHICNIWSHNIMNIYQLKADMHADIGLLQQTGKHTKPYENLEVWILLKEYKDNGLHCHQPGRHYGIPRDVDDIDGGLFKWVKKTTQNSKLWEEGNYQSDEDLDENEKQVEEHEGHGDKDEESEGRGINGKGSDGKGSEGKGSEGGGSEGDTSEDKEDSAEGGSVTFDFEVYNNRLCEFDEDEDEGEESEGDS</sequence>
<feature type="compositionally biased region" description="Basic and acidic residues" evidence="1">
    <location>
        <begin position="471"/>
        <end position="480"/>
    </location>
</feature>
<dbReference type="Proteomes" id="UP000807025">
    <property type="component" value="Unassembled WGS sequence"/>
</dbReference>